<organism evidence="4 5">
    <name type="scientific">Dictyostelium purpureum</name>
    <name type="common">Slime mold</name>
    <dbReference type="NCBI Taxonomy" id="5786"/>
    <lineage>
        <taxon>Eukaryota</taxon>
        <taxon>Amoebozoa</taxon>
        <taxon>Evosea</taxon>
        <taxon>Eumycetozoa</taxon>
        <taxon>Dictyostelia</taxon>
        <taxon>Dictyosteliales</taxon>
        <taxon>Dictyosteliaceae</taxon>
        <taxon>Dictyostelium</taxon>
    </lineage>
</organism>
<evidence type="ECO:0000259" key="3">
    <source>
        <dbReference type="Pfam" id="PF03067"/>
    </source>
</evidence>
<dbReference type="OrthoDB" id="17911at2759"/>
<evidence type="ECO:0000313" key="5">
    <source>
        <dbReference type="Proteomes" id="UP000001064"/>
    </source>
</evidence>
<accession>F0ZC49</accession>
<dbReference type="EMBL" id="GL870976">
    <property type="protein sequence ID" value="EGC38434.1"/>
    <property type="molecule type" value="Genomic_DNA"/>
</dbReference>
<dbReference type="OMA" id="WWPENGD"/>
<dbReference type="RefSeq" id="XP_003284992.1">
    <property type="nucleotide sequence ID" value="XM_003284944.1"/>
</dbReference>
<evidence type="ECO:0000256" key="1">
    <source>
        <dbReference type="ARBA" id="ARBA00022729"/>
    </source>
</evidence>
<protein>
    <recommendedName>
        <fullName evidence="3">Chitin-binding type-4 domain-containing protein</fullName>
    </recommendedName>
</protein>
<dbReference type="VEuPathDB" id="AmoebaDB:DICPUDRAFT_53299"/>
<dbReference type="InterPro" id="IPR014756">
    <property type="entry name" value="Ig_E-set"/>
</dbReference>
<dbReference type="PANTHER" id="PTHR34823:SF1">
    <property type="entry name" value="CHITIN-BINDING TYPE-4 DOMAIN-CONTAINING PROTEIN"/>
    <property type="match status" value="1"/>
</dbReference>
<dbReference type="STRING" id="5786.F0ZC49"/>
<keyword evidence="5" id="KW-1185">Reference proteome</keyword>
<dbReference type="Pfam" id="PF03067">
    <property type="entry name" value="LPMO_10"/>
    <property type="match status" value="1"/>
</dbReference>
<dbReference type="InParanoid" id="F0ZC49"/>
<dbReference type="eggNOG" id="ENOG502RERT">
    <property type="taxonomic scope" value="Eukaryota"/>
</dbReference>
<sequence length="239" mass="26033">MLKLILIISFVVCFISLVNGHGYFVYPISRQQKCNKGAGSFWWPENGDGIADPACRAAFKYVYNKGGSGQYQFTQSNEYSVLIPNYAAGASALQTAVPKALCSAGNTVSPNDKSGMSIASNWSVTQIPAANGALTKTITAKFCATASHLPSFFEFYISKPGYNPATTELKWSDLTLFQTFQNPTLISMSDPNCGASNGYSFTLNLPTRFSNAVLLTRWQRVDPVGECFISCSDFKNIVQ</sequence>
<dbReference type="SUPFAM" id="SSF81296">
    <property type="entry name" value="E set domains"/>
    <property type="match status" value="1"/>
</dbReference>
<evidence type="ECO:0000313" key="4">
    <source>
        <dbReference type="EMBL" id="EGC38434.1"/>
    </source>
</evidence>
<dbReference type="PANTHER" id="PTHR34823">
    <property type="entry name" value="GLCNAC-BINDING PROTEIN A"/>
    <property type="match status" value="1"/>
</dbReference>
<feature type="chain" id="PRO_5003265029" description="Chitin-binding type-4 domain-containing protein" evidence="2">
    <location>
        <begin position="21"/>
        <end position="239"/>
    </location>
</feature>
<dbReference type="AlphaFoldDB" id="F0ZC49"/>
<feature type="domain" description="Chitin-binding type-4" evidence="3">
    <location>
        <begin position="21"/>
        <end position="234"/>
    </location>
</feature>
<proteinExistence type="predicted"/>
<reference evidence="5" key="1">
    <citation type="journal article" date="2011" name="Genome Biol.">
        <title>Comparative genomics of the social amoebae Dictyostelium discoideum and Dictyostelium purpureum.</title>
        <authorList>
            <consortium name="US DOE Joint Genome Institute (JGI-PGF)"/>
            <person name="Sucgang R."/>
            <person name="Kuo A."/>
            <person name="Tian X."/>
            <person name="Salerno W."/>
            <person name="Parikh A."/>
            <person name="Feasley C.L."/>
            <person name="Dalin E."/>
            <person name="Tu H."/>
            <person name="Huang E."/>
            <person name="Barry K."/>
            <person name="Lindquist E."/>
            <person name="Shapiro H."/>
            <person name="Bruce D."/>
            <person name="Schmutz J."/>
            <person name="Salamov A."/>
            <person name="Fey P."/>
            <person name="Gaudet P."/>
            <person name="Anjard C."/>
            <person name="Babu M.M."/>
            <person name="Basu S."/>
            <person name="Bushmanova Y."/>
            <person name="van der Wel H."/>
            <person name="Katoh-Kurasawa M."/>
            <person name="Dinh C."/>
            <person name="Coutinho P.M."/>
            <person name="Saito T."/>
            <person name="Elias M."/>
            <person name="Schaap P."/>
            <person name="Kay R.R."/>
            <person name="Henrissat B."/>
            <person name="Eichinger L."/>
            <person name="Rivero F."/>
            <person name="Putnam N.H."/>
            <person name="West C.M."/>
            <person name="Loomis W.F."/>
            <person name="Chisholm R.L."/>
            <person name="Shaulsky G."/>
            <person name="Strassmann J.E."/>
            <person name="Queller D.C."/>
            <person name="Kuspa A."/>
            <person name="Grigoriev I.V."/>
        </authorList>
    </citation>
    <scope>NUCLEOTIDE SEQUENCE [LARGE SCALE GENOMIC DNA]</scope>
    <source>
        <strain evidence="5">QSDP1</strain>
    </source>
</reference>
<dbReference type="KEGG" id="dpp:DICPUDRAFT_53299"/>
<dbReference type="InterPro" id="IPR051024">
    <property type="entry name" value="GlcNAc_Chitin_IntDeg"/>
</dbReference>
<gene>
    <name evidence="4" type="ORF">DICPUDRAFT_53299</name>
</gene>
<keyword evidence="1 2" id="KW-0732">Signal</keyword>
<name>F0ZC49_DICPU</name>
<dbReference type="FunFam" id="2.70.50.50:FF:000005">
    <property type="entry name" value="Uncharacterized protein"/>
    <property type="match status" value="1"/>
</dbReference>
<feature type="signal peptide" evidence="2">
    <location>
        <begin position="1"/>
        <end position="20"/>
    </location>
</feature>
<dbReference type="GeneID" id="10507174"/>
<dbReference type="Gene3D" id="2.70.50.50">
    <property type="entry name" value="chitin-binding protein cbp21"/>
    <property type="match status" value="1"/>
</dbReference>
<dbReference type="Proteomes" id="UP000001064">
    <property type="component" value="Unassembled WGS sequence"/>
</dbReference>
<dbReference type="InterPro" id="IPR004302">
    <property type="entry name" value="Cellulose/chitin-bd_N"/>
</dbReference>
<evidence type="ECO:0000256" key="2">
    <source>
        <dbReference type="SAM" id="SignalP"/>
    </source>
</evidence>